<dbReference type="SMART" id="SM00388">
    <property type="entry name" value="HisKA"/>
    <property type="match status" value="1"/>
</dbReference>
<evidence type="ECO:0000256" key="1">
    <source>
        <dbReference type="ARBA" id="ARBA00000085"/>
    </source>
</evidence>
<dbReference type="PROSITE" id="PS50110">
    <property type="entry name" value="RESPONSE_REGULATORY"/>
    <property type="match status" value="1"/>
</dbReference>
<dbReference type="InterPro" id="IPR003661">
    <property type="entry name" value="HisK_dim/P_dom"/>
</dbReference>
<feature type="domain" description="Histidine kinase" evidence="8">
    <location>
        <begin position="386"/>
        <end position="598"/>
    </location>
</feature>
<dbReference type="SUPFAM" id="SSF47384">
    <property type="entry name" value="Homodimeric domain of signal transducing histidine kinase"/>
    <property type="match status" value="1"/>
</dbReference>
<evidence type="ECO:0000256" key="2">
    <source>
        <dbReference type="ARBA" id="ARBA00012438"/>
    </source>
</evidence>
<dbReference type="InterPro" id="IPR004358">
    <property type="entry name" value="Sig_transdc_His_kin-like_C"/>
</dbReference>
<dbReference type="SUPFAM" id="SSF52172">
    <property type="entry name" value="CheY-like"/>
    <property type="match status" value="1"/>
</dbReference>
<comment type="caution">
    <text evidence="10">The sequence shown here is derived from an EMBL/GenBank/DDBJ whole genome shotgun (WGS) entry which is preliminary data.</text>
</comment>
<dbReference type="SUPFAM" id="SSF55874">
    <property type="entry name" value="ATPase domain of HSP90 chaperone/DNA topoisomerase II/histidine kinase"/>
    <property type="match status" value="1"/>
</dbReference>
<proteinExistence type="predicted"/>
<evidence type="ECO:0000259" key="8">
    <source>
        <dbReference type="PROSITE" id="PS50109"/>
    </source>
</evidence>
<dbReference type="Gene3D" id="3.40.50.2300">
    <property type="match status" value="1"/>
</dbReference>
<dbReference type="Proteomes" id="UP001081283">
    <property type="component" value="Unassembled WGS sequence"/>
</dbReference>
<dbReference type="PANTHER" id="PTHR43047:SF9">
    <property type="entry name" value="HISTIDINE KINASE"/>
    <property type="match status" value="1"/>
</dbReference>
<evidence type="ECO:0000256" key="7">
    <source>
        <dbReference type="SAM" id="Coils"/>
    </source>
</evidence>
<feature type="coiled-coil region" evidence="7">
    <location>
        <begin position="331"/>
        <end position="379"/>
    </location>
</feature>
<reference evidence="10" key="1">
    <citation type="submission" date="2022-10" db="EMBL/GenBank/DDBJ databases">
        <title>Hoeflea sp. J2-29, isolated from marine algae.</title>
        <authorList>
            <person name="Kristyanto S."/>
            <person name="Kim J.M."/>
            <person name="Jeon C.O."/>
        </authorList>
    </citation>
    <scope>NUCLEOTIDE SEQUENCE</scope>
    <source>
        <strain evidence="10">J2-29</strain>
    </source>
</reference>
<dbReference type="RefSeq" id="WP_267614307.1">
    <property type="nucleotide sequence ID" value="NZ_JAOVZQ010000001.1"/>
</dbReference>
<dbReference type="Gene3D" id="3.30.450.20">
    <property type="entry name" value="PAS domain"/>
    <property type="match status" value="1"/>
</dbReference>
<evidence type="ECO:0000256" key="4">
    <source>
        <dbReference type="ARBA" id="ARBA00022679"/>
    </source>
</evidence>
<dbReference type="SMART" id="SM00387">
    <property type="entry name" value="HATPase_c"/>
    <property type="match status" value="1"/>
</dbReference>
<dbReference type="EMBL" id="JAOVZQ010000001">
    <property type="protein sequence ID" value="MCY0096487.1"/>
    <property type="molecule type" value="Genomic_DNA"/>
</dbReference>
<dbReference type="InterPro" id="IPR001789">
    <property type="entry name" value="Sig_transdc_resp-reg_receiver"/>
</dbReference>
<dbReference type="PRINTS" id="PR00344">
    <property type="entry name" value="BCTRLSENSOR"/>
</dbReference>
<keyword evidence="7" id="KW-0175">Coiled coil</keyword>
<keyword evidence="4" id="KW-0808">Transferase</keyword>
<evidence type="ECO:0000256" key="5">
    <source>
        <dbReference type="ARBA" id="ARBA00022777"/>
    </source>
</evidence>
<dbReference type="Pfam" id="PF00512">
    <property type="entry name" value="HisKA"/>
    <property type="match status" value="1"/>
</dbReference>
<feature type="modified residue" description="4-aspartylphosphate" evidence="6">
    <location>
        <position position="672"/>
    </location>
</feature>
<keyword evidence="5" id="KW-0418">Kinase</keyword>
<evidence type="ECO:0000313" key="11">
    <source>
        <dbReference type="Proteomes" id="UP001081283"/>
    </source>
</evidence>
<comment type="catalytic activity">
    <reaction evidence="1">
        <text>ATP + protein L-histidine = ADP + protein N-phospho-L-histidine.</text>
        <dbReference type="EC" id="2.7.13.3"/>
    </reaction>
</comment>
<dbReference type="Pfam" id="PF00072">
    <property type="entry name" value="Response_reg"/>
    <property type="match status" value="1"/>
</dbReference>
<evidence type="ECO:0000256" key="3">
    <source>
        <dbReference type="ARBA" id="ARBA00022553"/>
    </source>
</evidence>
<keyword evidence="3 6" id="KW-0597">Phosphoprotein</keyword>
<dbReference type="InterPro" id="IPR036890">
    <property type="entry name" value="HATPase_C_sf"/>
</dbReference>
<feature type="domain" description="Response regulatory" evidence="9">
    <location>
        <begin position="621"/>
        <end position="738"/>
    </location>
</feature>
<dbReference type="CDD" id="cd00156">
    <property type="entry name" value="REC"/>
    <property type="match status" value="1"/>
</dbReference>
<evidence type="ECO:0000313" key="10">
    <source>
        <dbReference type="EMBL" id="MCY0096487.1"/>
    </source>
</evidence>
<evidence type="ECO:0000256" key="6">
    <source>
        <dbReference type="PROSITE-ProRule" id="PRU00169"/>
    </source>
</evidence>
<evidence type="ECO:0000259" key="9">
    <source>
        <dbReference type="PROSITE" id="PS50110"/>
    </source>
</evidence>
<dbReference type="EC" id="2.7.13.3" evidence="2"/>
<dbReference type="InterPro" id="IPR036097">
    <property type="entry name" value="HisK_dim/P_sf"/>
</dbReference>
<dbReference type="CDD" id="cd00082">
    <property type="entry name" value="HisKA"/>
    <property type="match status" value="1"/>
</dbReference>
<sequence>MIDHNQPLEIQVAKQDKIIKALVRRANQRHELGHSAYSLFQSAVTLQSKVSEKTRNLEAALNTLGQTSTELETSEEARNQTQQSLTDALESIDGGLALFTDGKLRVCNDFFKGLISDVRGIVEPGLTLTQYFDAVTNSSDVTPAKDTGPLTVQRLQRGSGVAQFVFALKNDRWFVINYRQTSRNNTVVLQTEITAIVRSNRLEKNRLIDAQEHFLKAAVDNMPQGVCTFSADGTLLIKNMQFVSLLQLPIQLTRVGTSYAQITEYLDSRKLVGSLPHSSFPGLMRYLLRANSLHLRRRHASGTVLDIDVSPLPDGGCIVNVVDVTAQSQTTEELENRVQKRTQELTNVNTELRRQYAALAQVEEDLRLAKAEVENAMTSKTRFFAAASHDLLQPINAAKLLISSLGDMALNAQTEEIVHRLNRSFRSTETLLHGLLDIARLESVDMKLQVSEFAVDSVLNKVVEDIGPLAAEKGLRLSVVPSGVWVRSDRRYLSRSLQNLVNNAIQYTEKGRVLVGCRRRGDKVVLEVWDTGIGISKRDQVRIFQEFTRVDSSSGSNYGMGLGLSIVQRACAHLGHEVAVRSKPGVGSVFSITLPMVKTGEMAEIDQANPSVSPSTAMDLIILLIENDPDVLFAMAQKLESWGASVLACASTAEALQMVADIDMSPDIILADFQLDGSDTGVDSILALRRQTGVDLPAIVITGHQESKIKDLGVQHRFSVLTKPVKLSRLRPLIDWKTRRAPPVNDDR</sequence>
<protein>
    <recommendedName>
        <fullName evidence="2">histidine kinase</fullName>
        <ecNumber evidence="2">2.7.13.3</ecNumber>
    </recommendedName>
</protein>
<dbReference type="InterPro" id="IPR003594">
    <property type="entry name" value="HATPase_dom"/>
</dbReference>
<dbReference type="Gene3D" id="1.10.287.130">
    <property type="match status" value="1"/>
</dbReference>
<keyword evidence="11" id="KW-1185">Reference proteome</keyword>
<accession>A0ABT3YKR9</accession>
<dbReference type="Gene3D" id="3.30.565.10">
    <property type="entry name" value="Histidine kinase-like ATPase, C-terminal domain"/>
    <property type="match status" value="1"/>
</dbReference>
<dbReference type="SMART" id="SM00448">
    <property type="entry name" value="REC"/>
    <property type="match status" value="1"/>
</dbReference>
<dbReference type="Pfam" id="PF12860">
    <property type="entry name" value="PAS_7"/>
    <property type="match status" value="1"/>
</dbReference>
<name>A0ABT3YKR9_9HYPH</name>
<dbReference type="PANTHER" id="PTHR43047">
    <property type="entry name" value="TWO-COMPONENT HISTIDINE PROTEIN KINASE"/>
    <property type="match status" value="1"/>
</dbReference>
<organism evidence="10 11">
    <name type="scientific">Hoeflea ulvae</name>
    <dbReference type="NCBI Taxonomy" id="2983764"/>
    <lineage>
        <taxon>Bacteria</taxon>
        <taxon>Pseudomonadati</taxon>
        <taxon>Pseudomonadota</taxon>
        <taxon>Alphaproteobacteria</taxon>
        <taxon>Hyphomicrobiales</taxon>
        <taxon>Rhizobiaceae</taxon>
        <taxon>Hoeflea</taxon>
    </lineage>
</organism>
<dbReference type="InterPro" id="IPR011006">
    <property type="entry name" value="CheY-like_superfamily"/>
</dbReference>
<dbReference type="InterPro" id="IPR005467">
    <property type="entry name" value="His_kinase_dom"/>
</dbReference>
<dbReference type="Pfam" id="PF02518">
    <property type="entry name" value="HATPase_c"/>
    <property type="match status" value="1"/>
</dbReference>
<dbReference type="PROSITE" id="PS50109">
    <property type="entry name" value="HIS_KIN"/>
    <property type="match status" value="1"/>
</dbReference>
<gene>
    <name evidence="10" type="ORF">OEG82_21090</name>
</gene>